<accession>A0A0S7WGS1</accession>
<evidence type="ECO:0000259" key="1">
    <source>
        <dbReference type="Pfam" id="PF09989"/>
    </source>
</evidence>
<dbReference type="InterPro" id="IPR051805">
    <property type="entry name" value="Dehydratase_Activator_Redct"/>
</dbReference>
<dbReference type="PANTHER" id="PTHR32329:SF2">
    <property type="entry name" value="BIFUNCTIONAL PROTEIN [INCLUDES 2-HYDROXYACYL-COA DEHYDRATASE (N-TER) AND ITS ACTIVATOR DOMAIN (C_TERM)"/>
    <property type="match status" value="1"/>
</dbReference>
<dbReference type="PANTHER" id="PTHR32329">
    <property type="entry name" value="BIFUNCTIONAL PROTEIN [INCLUDES 2-HYDROXYACYL-COA DEHYDRATASE (N-TER) AND ITS ACTIVATOR DOMAIN (C_TERM)-RELATED"/>
    <property type="match status" value="1"/>
</dbReference>
<dbReference type="Gene3D" id="3.40.50.11900">
    <property type="match status" value="1"/>
</dbReference>
<evidence type="ECO:0000313" key="3">
    <source>
        <dbReference type="Proteomes" id="UP000051124"/>
    </source>
</evidence>
<organism evidence="2 3">
    <name type="scientific">candidate division TA06 bacterium DG_26</name>
    <dbReference type="NCBI Taxonomy" id="1703771"/>
    <lineage>
        <taxon>Bacteria</taxon>
        <taxon>Bacteria division TA06</taxon>
    </lineage>
</organism>
<sequence>MRTIGLPRGLYHYYDGPLWEAFFSELGFEVLVSQPTNRSVFERGLRIAYSELCLPVKVFIGHVASLAERVDCLFIPRLIRVEQGERFTCPKFIGLPDLVKASFSRLPPIVSVSIDLKKRSMSRLLGDLGRRLGVKRGRVQRATRAACEQLGERMKSPGDREEDGGNGLRIGVVGHPYIVGDRYLSMDLVGHLHRLGARVLIPEVEDAVIDNILRPLAEISWSYERRLVGELGWLSHDVDGAILALSFGCGPGSVIAEIAQRELLSGRRYPLLTLVLDENTSATALITRLESFCDMVRMQKR</sequence>
<proteinExistence type="predicted"/>
<dbReference type="AlphaFoldDB" id="A0A0S7WGS1"/>
<dbReference type="InterPro" id="IPR018709">
    <property type="entry name" value="CoA_activase_DUF2229"/>
</dbReference>
<reference evidence="2 3" key="1">
    <citation type="journal article" date="2015" name="Microbiome">
        <title>Genomic resolution of linkages in carbon, nitrogen, and sulfur cycling among widespread estuary sediment bacteria.</title>
        <authorList>
            <person name="Baker B.J."/>
            <person name="Lazar C.S."/>
            <person name="Teske A.P."/>
            <person name="Dick G.J."/>
        </authorList>
    </citation>
    <scope>NUCLEOTIDE SEQUENCE [LARGE SCALE GENOMIC DNA]</scope>
    <source>
        <strain evidence="2">DG_26</strain>
    </source>
</reference>
<feature type="domain" description="DUF2229" evidence="1">
    <location>
        <begin position="3"/>
        <end position="203"/>
    </location>
</feature>
<dbReference type="Pfam" id="PF09989">
    <property type="entry name" value="DUF2229"/>
    <property type="match status" value="1"/>
</dbReference>
<dbReference type="EMBL" id="LIZT01000063">
    <property type="protein sequence ID" value="KPJ49346.1"/>
    <property type="molecule type" value="Genomic_DNA"/>
</dbReference>
<name>A0A0S7WGS1_UNCT6</name>
<evidence type="ECO:0000313" key="2">
    <source>
        <dbReference type="EMBL" id="KPJ49346.1"/>
    </source>
</evidence>
<gene>
    <name evidence="2" type="ORF">AMJ40_05785</name>
</gene>
<protein>
    <recommendedName>
        <fullName evidence="1">DUF2229 domain-containing protein</fullName>
    </recommendedName>
</protein>
<dbReference type="Proteomes" id="UP000051124">
    <property type="component" value="Unassembled WGS sequence"/>
</dbReference>
<comment type="caution">
    <text evidence="2">The sequence shown here is derived from an EMBL/GenBank/DDBJ whole genome shotgun (WGS) entry which is preliminary data.</text>
</comment>